<dbReference type="EMBL" id="CP036267">
    <property type="protein sequence ID" value="QDT33955.1"/>
    <property type="molecule type" value="Genomic_DNA"/>
</dbReference>
<proteinExistence type="predicted"/>
<dbReference type="KEGG" id="tpol:Mal48_32120"/>
<dbReference type="AlphaFoldDB" id="A0A517QQT3"/>
<feature type="domain" description="DUF1156" evidence="1">
    <location>
        <begin position="13"/>
        <end position="63"/>
    </location>
</feature>
<organism evidence="2 3">
    <name type="scientific">Thalassoglobus polymorphus</name>
    <dbReference type="NCBI Taxonomy" id="2527994"/>
    <lineage>
        <taxon>Bacteria</taxon>
        <taxon>Pseudomonadati</taxon>
        <taxon>Planctomycetota</taxon>
        <taxon>Planctomycetia</taxon>
        <taxon>Planctomycetales</taxon>
        <taxon>Planctomycetaceae</taxon>
        <taxon>Thalassoglobus</taxon>
    </lineage>
</organism>
<evidence type="ECO:0000259" key="1">
    <source>
        <dbReference type="Pfam" id="PF06634"/>
    </source>
</evidence>
<dbReference type="OrthoDB" id="9800801at2"/>
<dbReference type="InterPro" id="IPR009537">
    <property type="entry name" value="DUF1156"/>
</dbReference>
<evidence type="ECO:0000313" key="2">
    <source>
        <dbReference type="EMBL" id="QDT33955.1"/>
    </source>
</evidence>
<gene>
    <name evidence="2" type="ORF">Mal48_32120</name>
</gene>
<evidence type="ECO:0000313" key="3">
    <source>
        <dbReference type="Proteomes" id="UP000315724"/>
    </source>
</evidence>
<dbReference type="InterPro" id="IPR029063">
    <property type="entry name" value="SAM-dependent_MTases_sf"/>
</dbReference>
<dbReference type="RefSeq" id="WP_145201104.1">
    <property type="nucleotide sequence ID" value="NZ_CP036267.1"/>
</dbReference>
<dbReference type="Proteomes" id="UP000315724">
    <property type="component" value="Chromosome"/>
</dbReference>
<accession>A0A517QQT3</accession>
<sequence>MNEYPKRLIEVDLPIARISAHARREKSIRHGHISTLHIWWARRPLAACRAVICASLWPDPADELCPPAFREAAATQLMAFAHRMFPARINDEGHQLQATASPESRGRWEGLLQSEKDGLPLDPTDAAHQQVLQGALLDFIADFANWDNSTVPAYLETSRALTQAAHEALGGVPGTRPLVVDPFAGGGSIPLEALRVGGDAFASDLNPIPVLLNKVVLEYIPKYGQKLADEVRKWGDWIKEEAAQELSEYFPPGPNGETPVAYLWARTIKCEGPGCGATVPLIRSLWIAKQGRRSIALRLIENVEEKRVDIEVLQNAKAKDVKSGTIQRGSVTCPCCSYTTPVARVREQMKEQMGGADTSQLLVVATRSDDGKFYHTPSKPELDAVAIAIDHVQREKILAPIELPLMSGVFNAPIYGITRWDLLFSSRQLLATDVIGRAIAKAAGEIAQQEEQEFALAVKVLLHLARGKYLDFRSTLCGWISVGEKIGHTFGRQALGMIFDWTEGTPFGDMSGSWERSFEYIAKFLEAESGWAEAPGNVEQASAQSHPLPDDSVAAFVSDPPYYNAVPYADLSDFFYIWLRSALADDFPSLFQSEIVNKDAELCEMAGWDSVRYANKDAEFYESGMKDALAEGRRICAPSGIGVLVFAHKSTTGWETLLSALIDAGWIVTGSWPIDTERGGRLRAMNSAALASSVHLVCRPRENESGELRDETGEWRDVLSELPKRIHEWMPRLAAEGVVGADAIFACLGPALEIFSRYSRVEKASGEAVPLREYLEQVWSTVSTEALSMIFKDADAAGLEPDARLTAMWLWTLGGMETNGSDSKSSDSDEKVVASKGYTLEYDAARKIAQGLGVHLEQSDSIVELSGDKARLLPVSERTRHLFGKDAATTTPRGKKKKAKAKQLDLFKTLDEIEAEAEETVAGELKPQAGETVLDRVHQSMILFASGRGEALRRFLVDDGAGNDARFWKLAQSLSALYPKETDEKRWVDGVLARKKGLGL</sequence>
<dbReference type="Gene3D" id="3.40.50.150">
    <property type="entry name" value="Vaccinia Virus protein VP39"/>
    <property type="match status" value="1"/>
</dbReference>
<name>A0A517QQT3_9PLAN</name>
<reference evidence="2 3" key="1">
    <citation type="submission" date="2019-02" db="EMBL/GenBank/DDBJ databases">
        <title>Deep-cultivation of Planctomycetes and their phenomic and genomic characterization uncovers novel biology.</title>
        <authorList>
            <person name="Wiegand S."/>
            <person name="Jogler M."/>
            <person name="Boedeker C."/>
            <person name="Pinto D."/>
            <person name="Vollmers J."/>
            <person name="Rivas-Marin E."/>
            <person name="Kohn T."/>
            <person name="Peeters S.H."/>
            <person name="Heuer A."/>
            <person name="Rast P."/>
            <person name="Oberbeckmann S."/>
            <person name="Bunk B."/>
            <person name="Jeske O."/>
            <person name="Meyerdierks A."/>
            <person name="Storesund J.E."/>
            <person name="Kallscheuer N."/>
            <person name="Luecker S."/>
            <person name="Lage O.M."/>
            <person name="Pohl T."/>
            <person name="Merkel B.J."/>
            <person name="Hornburger P."/>
            <person name="Mueller R.-W."/>
            <person name="Bruemmer F."/>
            <person name="Labrenz M."/>
            <person name="Spormann A.M."/>
            <person name="Op den Camp H."/>
            <person name="Overmann J."/>
            <person name="Amann R."/>
            <person name="Jetten M.S.M."/>
            <person name="Mascher T."/>
            <person name="Medema M.H."/>
            <person name="Devos D.P."/>
            <person name="Kaster A.-K."/>
            <person name="Ovreas L."/>
            <person name="Rohde M."/>
            <person name="Galperin M.Y."/>
            <person name="Jogler C."/>
        </authorList>
    </citation>
    <scope>NUCLEOTIDE SEQUENCE [LARGE SCALE GENOMIC DNA]</scope>
    <source>
        <strain evidence="2 3">Mal48</strain>
    </source>
</reference>
<dbReference type="SUPFAM" id="SSF53335">
    <property type="entry name" value="S-adenosyl-L-methionine-dependent methyltransferases"/>
    <property type="match status" value="2"/>
</dbReference>
<keyword evidence="3" id="KW-1185">Reference proteome</keyword>
<protein>
    <recommendedName>
        <fullName evidence="1">DUF1156 domain-containing protein</fullName>
    </recommendedName>
</protein>
<dbReference type="REBASE" id="356149">
    <property type="entry name" value="M.PbaMal48ORF32120P"/>
</dbReference>
<dbReference type="Pfam" id="PF06634">
    <property type="entry name" value="DUF1156"/>
    <property type="match status" value="1"/>
</dbReference>